<dbReference type="EMBL" id="GG749427">
    <property type="protein sequence ID" value="KMW67575.1"/>
    <property type="molecule type" value="Genomic_DNA"/>
</dbReference>
<evidence type="ECO:0000313" key="1">
    <source>
        <dbReference type="EMBL" id="KMW67575.1"/>
    </source>
</evidence>
<accession>A0A0J9EQZ8</accession>
<proteinExistence type="predicted"/>
<dbReference type="Proteomes" id="UP000007802">
    <property type="component" value="Unassembled WGS sequence"/>
</dbReference>
<name>A0A0J9EQZ8_AJEDA</name>
<gene>
    <name evidence="1" type="ORF">BDDG_12196</name>
</gene>
<dbReference type="AlphaFoldDB" id="A0A0J9EQZ8"/>
<sequence length="72" mass="8427">MNQKTASEMFELDEIIAEEQSDKFNIYEDLIEGIISEMSDNARDLSDQNNNSSVSEKTYMRLEIARLQYEIE</sequence>
<reference evidence="1" key="1">
    <citation type="submission" date="2010-03" db="EMBL/GenBank/DDBJ databases">
        <title>Annotation of Blastomyces dermatitidis strain ATCC 18188.</title>
        <authorList>
            <consortium name="The Broad Institute Genome Sequencing Platform"/>
            <consortium name="Broad Institute Genome Sequencing Center for Infectious Disease."/>
            <person name="Cuomo C."/>
            <person name="Klein B."/>
            <person name="Sullivan T."/>
            <person name="Heitman J."/>
            <person name="Young S."/>
            <person name="Zeng Q."/>
            <person name="Gargeya S."/>
            <person name="Alvarado L."/>
            <person name="Berlin A.M."/>
            <person name="Chapman S.B."/>
            <person name="Chen Z."/>
            <person name="Freedman E."/>
            <person name="Gellesch M."/>
            <person name="Goldberg J."/>
            <person name="Griggs A."/>
            <person name="Gujja S."/>
            <person name="Heilman E."/>
            <person name="Heiman D."/>
            <person name="Howarth C."/>
            <person name="Mehta T."/>
            <person name="Neiman D."/>
            <person name="Pearson M."/>
            <person name="Roberts A."/>
            <person name="Saif S."/>
            <person name="Shea T."/>
            <person name="Shenoy N."/>
            <person name="Sisk P."/>
            <person name="Stolte C."/>
            <person name="Sykes S."/>
            <person name="White J."/>
            <person name="Yandava C."/>
            <person name="Haas B."/>
            <person name="Nusbaum C."/>
            <person name="Birren B."/>
        </authorList>
    </citation>
    <scope>NUCLEOTIDE SEQUENCE</scope>
    <source>
        <strain evidence="1">ATCC 18188</strain>
    </source>
</reference>
<protein>
    <submittedName>
        <fullName evidence="1">Uncharacterized protein</fullName>
    </submittedName>
</protein>
<organism evidence="1">
    <name type="scientific">Ajellomyces dermatitidis (strain ATCC 18188 / CBS 674.68)</name>
    <name type="common">Blastomyces dermatitidis</name>
    <dbReference type="NCBI Taxonomy" id="653446"/>
    <lineage>
        <taxon>Eukaryota</taxon>
        <taxon>Fungi</taxon>
        <taxon>Dikarya</taxon>
        <taxon>Ascomycota</taxon>
        <taxon>Pezizomycotina</taxon>
        <taxon>Eurotiomycetes</taxon>
        <taxon>Eurotiomycetidae</taxon>
        <taxon>Onygenales</taxon>
        <taxon>Ajellomycetaceae</taxon>
        <taxon>Blastomyces</taxon>
    </lineage>
</organism>